<dbReference type="Proteomes" id="UP000617544">
    <property type="component" value="Unassembled WGS sequence"/>
</dbReference>
<comment type="caution">
    <text evidence="1">The sequence shown here is derived from an EMBL/GenBank/DDBJ whole genome shotgun (WGS) entry which is preliminary data.</text>
</comment>
<sequence>MKIKLMGVFSHLAGSQEIEVKISGKKRVGDILRETIPRFDDIKGKIIIINGKIATEDAEVTDKDFVKVMPVVSGG</sequence>
<dbReference type="SUPFAM" id="SSF54285">
    <property type="entry name" value="MoaD/ThiS"/>
    <property type="match status" value="1"/>
</dbReference>
<dbReference type="InterPro" id="IPR003749">
    <property type="entry name" value="ThiS/MoaD-like"/>
</dbReference>
<dbReference type="RefSeq" id="WP_010885670.1">
    <property type="nucleotide sequence ID" value="NZ_DUJN01000002.1"/>
</dbReference>
<reference evidence="1" key="1">
    <citation type="journal article" date="2020" name="bioRxiv">
        <title>A rank-normalized archaeal taxonomy based on genome phylogeny resolves widespread incomplete and uneven classifications.</title>
        <authorList>
            <person name="Rinke C."/>
            <person name="Chuvochina M."/>
            <person name="Mussig A.J."/>
            <person name="Chaumeil P.-A."/>
            <person name="Waite D.W."/>
            <person name="Whitman W.B."/>
            <person name="Parks D.H."/>
            <person name="Hugenholtz P."/>
        </authorList>
    </citation>
    <scope>NUCLEOTIDE SEQUENCE</scope>
    <source>
        <strain evidence="1">UBA8834</strain>
    </source>
</reference>
<dbReference type="InterPro" id="IPR016155">
    <property type="entry name" value="Mopterin_synth/thiamin_S_b"/>
</dbReference>
<evidence type="ECO:0000313" key="2">
    <source>
        <dbReference type="Proteomes" id="UP000617544"/>
    </source>
</evidence>
<name>A0A832WJQ3_PYRHR</name>
<dbReference type="AlphaFoldDB" id="A0A832WJQ3"/>
<organism evidence="1 2">
    <name type="scientific">Pyrococcus horikoshii</name>
    <dbReference type="NCBI Taxonomy" id="53953"/>
    <lineage>
        <taxon>Archaea</taxon>
        <taxon>Methanobacteriati</taxon>
        <taxon>Methanobacteriota</taxon>
        <taxon>Thermococci</taxon>
        <taxon>Thermococcales</taxon>
        <taxon>Thermococcaceae</taxon>
        <taxon>Pyrococcus</taxon>
    </lineage>
</organism>
<dbReference type="Pfam" id="PF02597">
    <property type="entry name" value="ThiS"/>
    <property type="match status" value="1"/>
</dbReference>
<protein>
    <submittedName>
        <fullName evidence="1">MoaD/ThiS family protein</fullName>
    </submittedName>
</protein>
<dbReference type="InterPro" id="IPR012675">
    <property type="entry name" value="Beta-grasp_dom_sf"/>
</dbReference>
<dbReference type="GeneID" id="1442449"/>
<dbReference type="Gene3D" id="3.10.20.30">
    <property type="match status" value="1"/>
</dbReference>
<evidence type="ECO:0000313" key="1">
    <source>
        <dbReference type="EMBL" id="HII60574.1"/>
    </source>
</evidence>
<proteinExistence type="predicted"/>
<gene>
    <name evidence="1" type="ORF">HA331_02240</name>
</gene>
<accession>A0A832WJQ3</accession>
<dbReference type="EMBL" id="DUJN01000002">
    <property type="protein sequence ID" value="HII60574.1"/>
    <property type="molecule type" value="Genomic_DNA"/>
</dbReference>